<dbReference type="CDD" id="cd13127">
    <property type="entry name" value="MATE_tuaB_like"/>
    <property type="match status" value="1"/>
</dbReference>
<dbReference type="Proteomes" id="UP000324383">
    <property type="component" value="Unassembled WGS sequence"/>
</dbReference>
<feature type="transmembrane region" description="Helical" evidence="7">
    <location>
        <begin position="44"/>
        <end position="70"/>
    </location>
</feature>
<feature type="transmembrane region" description="Helical" evidence="7">
    <location>
        <begin position="442"/>
        <end position="468"/>
    </location>
</feature>
<dbReference type="GO" id="GO:0005886">
    <property type="term" value="C:plasma membrane"/>
    <property type="evidence" value="ECO:0007669"/>
    <property type="project" value="UniProtKB-SubCell"/>
</dbReference>
<gene>
    <name evidence="8" type="ORF">FNJ60_04055</name>
</gene>
<accession>A0A5D3F2E6</accession>
<keyword evidence="9" id="KW-1185">Reference proteome</keyword>
<feature type="transmembrane region" description="Helical" evidence="7">
    <location>
        <begin position="148"/>
        <end position="167"/>
    </location>
</feature>
<feature type="transmembrane region" description="Helical" evidence="7">
    <location>
        <begin position="356"/>
        <end position="378"/>
    </location>
</feature>
<dbReference type="PANTHER" id="PTHR30250">
    <property type="entry name" value="PST FAMILY PREDICTED COLANIC ACID TRANSPORTER"/>
    <property type="match status" value="1"/>
</dbReference>
<dbReference type="PANTHER" id="PTHR30250:SF10">
    <property type="entry name" value="LIPOPOLYSACCHARIDE BIOSYNTHESIS PROTEIN WZXC"/>
    <property type="match status" value="1"/>
</dbReference>
<dbReference type="InterPro" id="IPR050833">
    <property type="entry name" value="Poly_Biosynth_Transport"/>
</dbReference>
<name>A0A5D3F2E6_9BACE</name>
<feature type="transmembrane region" description="Helical" evidence="7">
    <location>
        <begin position="320"/>
        <end position="344"/>
    </location>
</feature>
<keyword evidence="6 7" id="KW-0472">Membrane</keyword>
<feature type="transmembrane region" description="Helical" evidence="7">
    <location>
        <begin position="417"/>
        <end position="436"/>
    </location>
</feature>
<evidence type="ECO:0000256" key="7">
    <source>
        <dbReference type="SAM" id="Phobius"/>
    </source>
</evidence>
<dbReference type="RefSeq" id="WP_148726766.1">
    <property type="nucleotide sequence ID" value="NZ_CP197398.1"/>
</dbReference>
<organism evidence="8 9">
    <name type="scientific">Bacteroides pyogenes</name>
    <dbReference type="NCBI Taxonomy" id="310300"/>
    <lineage>
        <taxon>Bacteria</taxon>
        <taxon>Pseudomonadati</taxon>
        <taxon>Bacteroidota</taxon>
        <taxon>Bacteroidia</taxon>
        <taxon>Bacteroidales</taxon>
        <taxon>Bacteroidaceae</taxon>
        <taxon>Bacteroides</taxon>
    </lineage>
</organism>
<dbReference type="AlphaFoldDB" id="A0A5D3F2E6"/>
<feature type="transmembrane region" description="Helical" evidence="7">
    <location>
        <begin position="384"/>
        <end position="405"/>
    </location>
</feature>
<dbReference type="EMBL" id="VKLW01000006">
    <property type="protein sequence ID" value="TYK34664.1"/>
    <property type="molecule type" value="Genomic_DNA"/>
</dbReference>
<keyword evidence="5 7" id="KW-1133">Transmembrane helix</keyword>
<evidence type="ECO:0000256" key="1">
    <source>
        <dbReference type="ARBA" id="ARBA00004651"/>
    </source>
</evidence>
<proteinExistence type="inferred from homology"/>
<comment type="caution">
    <text evidence="8">The sequence shown here is derived from an EMBL/GenBank/DDBJ whole genome shotgun (WGS) entry which is preliminary data.</text>
</comment>
<keyword evidence="4 7" id="KW-0812">Transmembrane</keyword>
<feature type="transmembrane region" description="Helical" evidence="7">
    <location>
        <begin position="290"/>
        <end position="308"/>
    </location>
</feature>
<comment type="subcellular location">
    <subcellularLocation>
        <location evidence="1">Cell membrane</location>
        <topology evidence="1">Multi-pass membrane protein</topology>
    </subcellularLocation>
</comment>
<keyword evidence="3" id="KW-1003">Cell membrane</keyword>
<evidence type="ECO:0000256" key="6">
    <source>
        <dbReference type="ARBA" id="ARBA00023136"/>
    </source>
</evidence>
<evidence type="ECO:0000256" key="5">
    <source>
        <dbReference type="ARBA" id="ARBA00022989"/>
    </source>
</evidence>
<feature type="transmembrane region" description="Helical" evidence="7">
    <location>
        <begin position="173"/>
        <end position="193"/>
    </location>
</feature>
<evidence type="ECO:0000313" key="8">
    <source>
        <dbReference type="EMBL" id="TYK34664.1"/>
    </source>
</evidence>
<feature type="transmembrane region" description="Helical" evidence="7">
    <location>
        <begin position="82"/>
        <end position="105"/>
    </location>
</feature>
<feature type="transmembrane region" description="Helical" evidence="7">
    <location>
        <begin position="117"/>
        <end position="139"/>
    </location>
</feature>
<dbReference type="Pfam" id="PF13440">
    <property type="entry name" value="Polysacc_synt_3"/>
    <property type="match status" value="1"/>
</dbReference>
<evidence type="ECO:0000256" key="4">
    <source>
        <dbReference type="ARBA" id="ARBA00022692"/>
    </source>
</evidence>
<protein>
    <submittedName>
        <fullName evidence="8">Lipopolysaccharide biosynthesis protein</fullName>
    </submittedName>
</protein>
<comment type="similarity">
    <text evidence="2">Belongs to the polysaccharide synthase family.</text>
</comment>
<evidence type="ECO:0000256" key="3">
    <source>
        <dbReference type="ARBA" id="ARBA00022475"/>
    </source>
</evidence>
<reference evidence="8 9" key="1">
    <citation type="submission" date="2019-07" db="EMBL/GenBank/DDBJ databases">
        <title>Draft Genome Sequences of Bacteroides pyogenes Strains Isolated from the Uterus Holstein Dairy Cows with Metritis.</title>
        <authorList>
            <person name="Cunha F."/>
            <person name="Galvao K.N."/>
            <person name="Jeon S.J."/>
            <person name="Jeong K.C."/>
        </authorList>
    </citation>
    <scope>NUCLEOTIDE SEQUENCE [LARGE SCALE GENOMIC DNA]</scope>
    <source>
        <strain evidence="8 9">KG-31</strain>
    </source>
</reference>
<evidence type="ECO:0000313" key="9">
    <source>
        <dbReference type="Proteomes" id="UP000324383"/>
    </source>
</evidence>
<evidence type="ECO:0000256" key="2">
    <source>
        <dbReference type="ARBA" id="ARBA00007430"/>
    </source>
</evidence>
<feature type="transmembrane region" description="Helical" evidence="7">
    <location>
        <begin position="14"/>
        <end position="38"/>
    </location>
</feature>
<sequence>MTEQSLKQKTARGLFWGGFSNGVQQLLNLLFGIVLARLLDDTDYGMIGVLAIFMAVANTLQESGFTAALANKRNITHEDYNAVFWFSLLMGTGMYIVLFFSAPLIARFFKAPELVPLSRYLFLGFVFSSSATAHSAYLFRNLMVKQKAISQIPSLILSGTVGILMAYHGMSYWGIATQSLVYIGTINLCFWYFSPWRPTFKINFRPIKEMFGFSSKILVTNIFLQINNNLLSTILGRFYSKAEVGTYTQSNKWTAMGFSLIGGMVNSVAQPVLAEVSNDNERQQNVLRKMLRFTAFLSFPAMFGLALISEEFIIITITEKWAACIPVLQALCLWGAFVPVTNLYSNLILSKGKSDIYMWNTIALSLLQLGVMLAAHPYGLQSMILLFVLINVGWLGVWQYFVWKLTGLSVWKAMKDILPFALIAAATMISTYYITLSIGNRYLMLGAKILTAAAIYTFAMWISHAAIFREVIAYIRRKSPV</sequence>